<dbReference type="GO" id="GO:0004659">
    <property type="term" value="F:prenyltransferase activity"/>
    <property type="evidence" value="ECO:0007669"/>
    <property type="project" value="InterPro"/>
</dbReference>
<sequence length="313" mass="33229">MRQSEHYRSLTPRLALSLAAPHTWVASAFPALFADFYCWQQGLELTWLKGVMLLAACVFLQSAVNTLNDYFDFIKGVDSANDHVEVNDAVLVYGNITPGSALILGIAYMVAGAVLGLVSCMGSGLVPLIIGITGGVVILIYSGGPIPVSYLPIGEIVSGVVMGGLIPLGIAGCADGKIHWQLLLYSLPMIAGIALIMMSNNGSDIEKDRKAGRRTLPTCIGRARTLELYRYLIVSWLILVIVLPVTLLGPIGFVSGILTVLLGGKTIRKQLACTLEPEGRIATMQGIVMTNIALNGAYTAAFAAGFILEVLHG</sequence>
<dbReference type="GO" id="GO:0009234">
    <property type="term" value="P:menaquinone biosynthetic process"/>
    <property type="evidence" value="ECO:0007669"/>
    <property type="project" value="UniProtKB-UniPathway"/>
</dbReference>
<feature type="transmembrane region" description="Helical" evidence="8">
    <location>
        <begin position="125"/>
        <end position="144"/>
    </location>
</feature>
<reference evidence="9 10" key="1">
    <citation type="submission" date="2019-03" db="EMBL/GenBank/DDBJ databases">
        <title>Genomic Encyclopedia of Type Strains, Phase IV (KMG-IV): sequencing the most valuable type-strain genomes for metagenomic binning, comparative biology and taxonomic classification.</title>
        <authorList>
            <person name="Goeker M."/>
        </authorList>
    </citation>
    <scope>NUCLEOTIDE SEQUENCE [LARGE SCALE GENOMIC DNA]</scope>
    <source>
        <strain evidence="9 10">DSM 28559</strain>
    </source>
</reference>
<dbReference type="GO" id="GO:0042371">
    <property type="term" value="P:vitamin K biosynthetic process"/>
    <property type="evidence" value="ECO:0007669"/>
    <property type="project" value="TreeGrafter"/>
</dbReference>
<dbReference type="InterPro" id="IPR044878">
    <property type="entry name" value="UbiA_sf"/>
</dbReference>
<dbReference type="Proteomes" id="UP000295711">
    <property type="component" value="Unassembled WGS sequence"/>
</dbReference>
<feature type="transmembrane region" description="Helical" evidence="8">
    <location>
        <begin position="182"/>
        <end position="199"/>
    </location>
</feature>
<dbReference type="EMBL" id="SLXA01000008">
    <property type="protein sequence ID" value="TCO84318.1"/>
    <property type="molecule type" value="Genomic_DNA"/>
</dbReference>
<evidence type="ECO:0000256" key="8">
    <source>
        <dbReference type="SAM" id="Phobius"/>
    </source>
</evidence>
<evidence type="ECO:0000256" key="5">
    <source>
        <dbReference type="ARBA" id="ARBA00022692"/>
    </source>
</evidence>
<evidence type="ECO:0000313" key="9">
    <source>
        <dbReference type="EMBL" id="TCO84318.1"/>
    </source>
</evidence>
<proteinExistence type="predicted"/>
<keyword evidence="3" id="KW-0474">Menaquinone biosynthesis</keyword>
<comment type="caution">
    <text evidence="9">The sequence shown here is derived from an EMBL/GenBank/DDBJ whole genome shotgun (WGS) entry which is preliminary data.</text>
</comment>
<evidence type="ECO:0000256" key="4">
    <source>
        <dbReference type="ARBA" id="ARBA00022679"/>
    </source>
</evidence>
<keyword evidence="7 8" id="KW-0472">Membrane</keyword>
<evidence type="ECO:0000256" key="1">
    <source>
        <dbReference type="ARBA" id="ARBA00004141"/>
    </source>
</evidence>
<accession>A0A4R2LHE4</accession>
<keyword evidence="10" id="KW-1185">Reference proteome</keyword>
<dbReference type="PANTHER" id="PTHR13929">
    <property type="entry name" value="1,4-DIHYDROXY-2-NAPHTHOATE OCTAPRENYLTRANSFERASE"/>
    <property type="match status" value="1"/>
</dbReference>
<protein>
    <submittedName>
        <fullName evidence="9">1,4-dihydroxy-2-naphthoate octaprenyltransferase</fullName>
    </submittedName>
</protein>
<keyword evidence="6 8" id="KW-1133">Transmembrane helix</keyword>
<evidence type="ECO:0000313" key="10">
    <source>
        <dbReference type="Proteomes" id="UP000295711"/>
    </source>
</evidence>
<dbReference type="PANTHER" id="PTHR13929:SF0">
    <property type="entry name" value="UBIA PRENYLTRANSFERASE DOMAIN-CONTAINING PROTEIN 1"/>
    <property type="match status" value="1"/>
</dbReference>
<dbReference type="InterPro" id="IPR026046">
    <property type="entry name" value="UBIAD1"/>
</dbReference>
<evidence type="ECO:0000256" key="3">
    <source>
        <dbReference type="ARBA" id="ARBA00022428"/>
    </source>
</evidence>
<dbReference type="UniPathway" id="UPA00079"/>
<feature type="transmembrane region" description="Helical" evidence="8">
    <location>
        <begin position="233"/>
        <end position="262"/>
    </location>
</feature>
<dbReference type="Pfam" id="PF01040">
    <property type="entry name" value="UbiA"/>
    <property type="match status" value="1"/>
</dbReference>
<dbReference type="CDD" id="cd13962">
    <property type="entry name" value="PT_UbiA_UBIAD1"/>
    <property type="match status" value="1"/>
</dbReference>
<feature type="transmembrane region" description="Helical" evidence="8">
    <location>
        <begin position="150"/>
        <end position="170"/>
    </location>
</feature>
<dbReference type="RefSeq" id="WP_243115517.1">
    <property type="nucleotide sequence ID" value="NZ_JANKAQ010000009.1"/>
</dbReference>
<dbReference type="Gene3D" id="1.10.357.140">
    <property type="entry name" value="UbiA prenyltransferase"/>
    <property type="match status" value="1"/>
</dbReference>
<evidence type="ECO:0000256" key="6">
    <source>
        <dbReference type="ARBA" id="ARBA00022989"/>
    </source>
</evidence>
<dbReference type="InterPro" id="IPR000537">
    <property type="entry name" value="UbiA_prenyltransferase"/>
</dbReference>
<comment type="pathway">
    <text evidence="2">Quinol/quinone metabolism; menaquinone biosynthesis.</text>
</comment>
<feature type="transmembrane region" description="Helical" evidence="8">
    <location>
        <begin position="99"/>
        <end position="118"/>
    </location>
</feature>
<dbReference type="AlphaFoldDB" id="A0A4R2LHE4"/>
<dbReference type="GO" id="GO:0016020">
    <property type="term" value="C:membrane"/>
    <property type="evidence" value="ECO:0007669"/>
    <property type="project" value="UniProtKB-SubCell"/>
</dbReference>
<keyword evidence="5 8" id="KW-0812">Transmembrane</keyword>
<name>A0A4R2LHE4_9FIRM</name>
<comment type="subcellular location">
    <subcellularLocation>
        <location evidence="1">Membrane</location>
        <topology evidence="1">Multi-pass membrane protein</topology>
    </subcellularLocation>
</comment>
<dbReference type="PIRSF" id="PIRSF005355">
    <property type="entry name" value="UBIAD1"/>
    <property type="match status" value="1"/>
</dbReference>
<evidence type="ECO:0000256" key="2">
    <source>
        <dbReference type="ARBA" id="ARBA00004863"/>
    </source>
</evidence>
<gene>
    <name evidence="9" type="ORF">EV212_10878</name>
</gene>
<evidence type="ECO:0000256" key="7">
    <source>
        <dbReference type="ARBA" id="ARBA00023136"/>
    </source>
</evidence>
<keyword evidence="4 9" id="KW-0808">Transferase</keyword>
<organism evidence="9 10">
    <name type="scientific">Frisingicoccus caecimuris</name>
    <dbReference type="NCBI Taxonomy" id="1796636"/>
    <lineage>
        <taxon>Bacteria</taxon>
        <taxon>Bacillati</taxon>
        <taxon>Bacillota</taxon>
        <taxon>Clostridia</taxon>
        <taxon>Lachnospirales</taxon>
        <taxon>Lachnospiraceae</taxon>
        <taxon>Frisingicoccus</taxon>
    </lineage>
</organism>